<proteinExistence type="predicted"/>
<name>G3AA11_9RALS</name>
<sequence length="70" mass="8137">MRIFYKQKMNPQLRGDSLRFSLSLLQQGTDGVLANTLSTHMNRRLASVKSKQVSFRHRALRIRFPFSLSV</sequence>
<protein>
    <submittedName>
        <fullName evidence="1">Uncharacterized protein</fullName>
    </submittedName>
</protein>
<organism evidence="1">
    <name type="scientific">Ralstonia syzygii R24</name>
    <dbReference type="NCBI Taxonomy" id="907261"/>
    <lineage>
        <taxon>Bacteria</taxon>
        <taxon>Pseudomonadati</taxon>
        <taxon>Pseudomonadota</taxon>
        <taxon>Betaproteobacteria</taxon>
        <taxon>Burkholderiales</taxon>
        <taxon>Burkholderiaceae</taxon>
        <taxon>Ralstonia</taxon>
        <taxon>Ralstonia solanacearum species complex</taxon>
    </lineage>
</organism>
<gene>
    <name evidence="1" type="ORF">RALSY_mp10686</name>
</gene>
<reference evidence="1" key="2">
    <citation type="submission" date="2011-04" db="EMBL/GenBank/DDBJ databases">
        <authorList>
            <person name="Genoscope - CEA"/>
        </authorList>
    </citation>
    <scope>NUCLEOTIDE SEQUENCE</scope>
    <source>
        <strain evidence="1">R24</strain>
    </source>
</reference>
<dbReference type="EMBL" id="FR854090">
    <property type="protein sequence ID" value="CCA88145.1"/>
    <property type="molecule type" value="Genomic_DNA"/>
</dbReference>
<evidence type="ECO:0000313" key="1">
    <source>
        <dbReference type="EMBL" id="CCA88145.1"/>
    </source>
</evidence>
<accession>G3AA11</accession>
<reference evidence="1" key="1">
    <citation type="journal article" date="2011" name="PLoS ONE">
        <title>Ralstonia syzygii, the Blood Disease Bacterium and some Asian R. solanacearum strains form a single genomic species despite divergent lifestyles.</title>
        <authorList>
            <person name="Remenant B."/>
            <person name="de Cambiaire J.C."/>
            <person name="Cellier G."/>
            <person name="Jacobs J.M."/>
            <person name="Mangenot S."/>
            <person name="Barbe V."/>
            <person name="Lajus A."/>
            <person name="Vallenet D."/>
            <person name="Medigue C."/>
            <person name="Fegan M."/>
            <person name="Allen C."/>
            <person name="Prior P."/>
        </authorList>
    </citation>
    <scope>NUCLEOTIDE SEQUENCE</scope>
    <source>
        <strain evidence="1">R24</strain>
    </source>
</reference>
<dbReference type="AlphaFoldDB" id="G3AA11"/>